<reference evidence="1" key="1">
    <citation type="submission" date="2019-03" db="EMBL/GenBank/DDBJ databases">
        <title>Lake Tanganyika Metagenome-Assembled Genomes (MAGs).</title>
        <authorList>
            <person name="Tran P."/>
        </authorList>
    </citation>
    <scope>NUCLEOTIDE SEQUENCE</scope>
    <source>
        <strain evidence="1">K_DeepCast_150m_m2_040</strain>
    </source>
</reference>
<evidence type="ECO:0000313" key="1">
    <source>
        <dbReference type="EMBL" id="MBM3331143.1"/>
    </source>
</evidence>
<dbReference type="AlphaFoldDB" id="A0A937XD00"/>
<comment type="caution">
    <text evidence="1">The sequence shown here is derived from an EMBL/GenBank/DDBJ whole genome shotgun (WGS) entry which is preliminary data.</text>
</comment>
<protein>
    <submittedName>
        <fullName evidence="1">Uncharacterized protein</fullName>
    </submittedName>
</protein>
<sequence length="291" mass="33779">MTEAGNMESVPALSPGWMVPERYLLYLDILGFAEMAQSPRRVLDLYQIIDGLNVHRHPDFRALVFSDTLIVYNAVELQGGHDKQVCVMYLAEFAQDLLRRLIGRDYYFRAILTKGGFLHHRFDNLDAFFGQALIDSYRNEKDLTGCGLFLDERLLAENRIFPTRRHCERFHYVFLTPSIQYLSDYGDSGFPFSGEPLDSTDMTLQVYAELTFLADVYRKSMEHPTPNVRAKFQATWSFYQLQFPLVCNVLRESGFDFNSVADADWRAAKSHFDNELESDYYRFHATRPGDH</sequence>
<proteinExistence type="predicted"/>
<dbReference type="Proteomes" id="UP000779900">
    <property type="component" value="Unassembled WGS sequence"/>
</dbReference>
<organism evidence="1 2">
    <name type="scientific">candidate division WOR-3 bacterium</name>
    <dbReference type="NCBI Taxonomy" id="2052148"/>
    <lineage>
        <taxon>Bacteria</taxon>
        <taxon>Bacteria division WOR-3</taxon>
    </lineage>
</organism>
<evidence type="ECO:0000313" key="2">
    <source>
        <dbReference type="Proteomes" id="UP000779900"/>
    </source>
</evidence>
<dbReference type="EMBL" id="VGIR01000020">
    <property type="protein sequence ID" value="MBM3331143.1"/>
    <property type="molecule type" value="Genomic_DNA"/>
</dbReference>
<accession>A0A937XD00</accession>
<name>A0A937XD00_UNCW3</name>
<gene>
    <name evidence="1" type="ORF">FJY68_04725</name>
</gene>